<dbReference type="NCBIfam" id="TIGR02595">
    <property type="entry name" value="PEP_CTERM"/>
    <property type="match status" value="1"/>
</dbReference>
<dbReference type="AlphaFoldDB" id="G4WV64"/>
<reference evidence="1" key="2">
    <citation type="journal article" date="2011" name="J. Bacteriol.">
        <title>Long-chain N-acyl amino acid synthases are linked to the putative PEP-CTERM/exosortase protein-sorting system in Gram-negative bacteria.</title>
        <authorList>
            <person name="Craig J.W."/>
            <person name="Cherry M.A."/>
            <person name="Brady S.F."/>
        </authorList>
    </citation>
    <scope>NUCLEOTIDE SEQUENCE</scope>
</reference>
<accession>G4WV64</accession>
<dbReference type="InterPro" id="IPR013424">
    <property type="entry name" value="Ice-binding_C"/>
</dbReference>
<name>G4WV64_9BACT</name>
<organism evidence="1">
    <name type="scientific">uncultured bacterium CSLG10</name>
    <dbReference type="NCBI Taxonomy" id="1091576"/>
    <lineage>
        <taxon>Bacteria</taxon>
        <taxon>environmental samples</taxon>
    </lineage>
</organism>
<protein>
    <recommendedName>
        <fullName evidence="2">PEP-CTERM protein-sorting domain-containing protein</fullName>
    </recommendedName>
</protein>
<proteinExistence type="predicted"/>
<evidence type="ECO:0008006" key="2">
    <source>
        <dbReference type="Google" id="ProtNLM"/>
    </source>
</evidence>
<reference evidence="1" key="1">
    <citation type="journal article" date="2004" name="Appl. Environ. Microbiol.">
        <title>Long-chain N-acyltyrosine synthases from environmental DNA.</title>
        <authorList>
            <person name="Brady S.F."/>
            <person name="Chao C.J."/>
            <person name="Clardy J."/>
        </authorList>
    </citation>
    <scope>NUCLEOTIDE SEQUENCE</scope>
</reference>
<evidence type="ECO:0000313" key="1">
    <source>
        <dbReference type="EMBL" id="AEQ20316.1"/>
    </source>
</evidence>
<dbReference type="EMBL" id="JF429405">
    <property type="protein sequence ID" value="AEQ20316.1"/>
    <property type="molecule type" value="Genomic_DNA"/>
</dbReference>
<sequence length="258" mass="26418">MYRSRPAMVNTKIGLLGLMVGLALLIPARSDGALIDGSQLNIAGDGTVGATFLNWNCNAPLGPACPGGTGNFAVDSSTGSFSQYNNGFGFIKNLNDTSQPLNSLFSLPSFITFALNNNEVINLSFIPLGNDTPSANCSGVNHCTPILGALVTAANPQGLSSFNLDYNGSGTAASFGIKGTIQDIGGSSAPITGTYTAQFNNETPAQVLGLFAGAGANGLNSTYSAQLSFTLVPEPMSLSLMGLGLVGLGLLGRRRTIK</sequence>